<dbReference type="Proteomes" id="UP000321389">
    <property type="component" value="Chromosome"/>
</dbReference>
<reference evidence="1" key="1">
    <citation type="submission" date="2020-04" db="EMBL/GenBank/DDBJ databases">
        <title>Nitratireductor sp. nov. isolated from mangrove soil.</title>
        <authorList>
            <person name="Ye Y."/>
        </authorList>
    </citation>
    <scope>NUCLEOTIDE SEQUENCE</scope>
    <source>
        <strain evidence="1">SY7</strain>
    </source>
</reference>
<accession>A0A6H0DYL3</accession>
<dbReference type="RefSeq" id="WP_167812868.1">
    <property type="nucleotide sequence ID" value="NZ_CP042301.2"/>
</dbReference>
<evidence type="ECO:0000313" key="2">
    <source>
        <dbReference type="Proteomes" id="UP000321389"/>
    </source>
</evidence>
<proteinExistence type="predicted"/>
<protein>
    <submittedName>
        <fullName evidence="1">Uncharacterized protein</fullName>
    </submittedName>
</protein>
<gene>
    <name evidence="1" type="ORF">FQ775_23915</name>
</gene>
<dbReference type="EMBL" id="CP042301">
    <property type="protein sequence ID" value="QIS94652.1"/>
    <property type="molecule type" value="Genomic_DNA"/>
</dbReference>
<organism evidence="1 2">
    <name type="scientific">Nitratireductor mangrovi</name>
    <dbReference type="NCBI Taxonomy" id="2599600"/>
    <lineage>
        <taxon>Bacteria</taxon>
        <taxon>Pseudomonadati</taxon>
        <taxon>Pseudomonadota</taxon>
        <taxon>Alphaproteobacteria</taxon>
        <taxon>Hyphomicrobiales</taxon>
        <taxon>Phyllobacteriaceae</taxon>
        <taxon>Nitratireductor</taxon>
    </lineage>
</organism>
<name>A0A6H0DYL3_9HYPH</name>
<sequence length="46" mass="5124">MKLFARMFAGHRNGNLTTVFERQRLARTMPGQTGALAASRLGYIVN</sequence>
<dbReference type="KEGG" id="niy:FQ775_23915"/>
<evidence type="ECO:0000313" key="1">
    <source>
        <dbReference type="EMBL" id="QIS94652.1"/>
    </source>
</evidence>
<keyword evidence="2" id="KW-1185">Reference proteome</keyword>
<dbReference type="AlphaFoldDB" id="A0A6H0DYL3"/>